<evidence type="ECO:0000256" key="9">
    <source>
        <dbReference type="ARBA" id="ARBA00023319"/>
    </source>
</evidence>
<protein>
    <submittedName>
        <fullName evidence="13">Uncharacterized protein</fullName>
    </submittedName>
</protein>
<evidence type="ECO:0000256" key="7">
    <source>
        <dbReference type="ARBA" id="ARBA00023136"/>
    </source>
</evidence>
<evidence type="ECO:0000256" key="8">
    <source>
        <dbReference type="ARBA" id="ARBA00023157"/>
    </source>
</evidence>
<dbReference type="Proteomes" id="UP001159363">
    <property type="component" value="Chromosome 9"/>
</dbReference>
<evidence type="ECO:0000256" key="1">
    <source>
        <dbReference type="ARBA" id="ARBA00004167"/>
    </source>
</evidence>
<feature type="region of interest" description="Disordered" evidence="10">
    <location>
        <begin position="127"/>
        <end position="157"/>
    </location>
</feature>
<dbReference type="EMBL" id="JARBHB010000010">
    <property type="protein sequence ID" value="KAJ8873589.1"/>
    <property type="molecule type" value="Genomic_DNA"/>
</dbReference>
<keyword evidence="6" id="KW-1133">Transmembrane helix</keyword>
<name>A0ABQ9GNI7_9NEOP</name>
<evidence type="ECO:0000256" key="6">
    <source>
        <dbReference type="ARBA" id="ARBA00022989"/>
    </source>
</evidence>
<dbReference type="PANTHER" id="PTHR13817:SF73">
    <property type="entry name" value="FIBRONECTIN TYPE-III DOMAIN-CONTAINING PROTEIN"/>
    <property type="match status" value="1"/>
</dbReference>
<organism evidence="13 14">
    <name type="scientific">Dryococelus australis</name>
    <dbReference type="NCBI Taxonomy" id="614101"/>
    <lineage>
        <taxon>Eukaryota</taxon>
        <taxon>Metazoa</taxon>
        <taxon>Ecdysozoa</taxon>
        <taxon>Arthropoda</taxon>
        <taxon>Hexapoda</taxon>
        <taxon>Insecta</taxon>
        <taxon>Pterygota</taxon>
        <taxon>Neoptera</taxon>
        <taxon>Polyneoptera</taxon>
        <taxon>Phasmatodea</taxon>
        <taxon>Verophasmatodea</taxon>
        <taxon>Anareolatae</taxon>
        <taxon>Phasmatidae</taxon>
        <taxon>Eurycanthinae</taxon>
        <taxon>Dryococelus</taxon>
    </lineage>
</organism>
<evidence type="ECO:0000256" key="10">
    <source>
        <dbReference type="SAM" id="MobiDB-lite"/>
    </source>
</evidence>
<keyword evidence="8" id="KW-1015">Disulfide bond</keyword>
<dbReference type="InterPro" id="IPR003598">
    <property type="entry name" value="Ig_sub2"/>
</dbReference>
<dbReference type="InterPro" id="IPR036116">
    <property type="entry name" value="FN3_sf"/>
</dbReference>
<dbReference type="SMART" id="SM00408">
    <property type="entry name" value="IGc2"/>
    <property type="match status" value="1"/>
</dbReference>
<dbReference type="InterPro" id="IPR003961">
    <property type="entry name" value="FN3_dom"/>
</dbReference>
<evidence type="ECO:0000256" key="2">
    <source>
        <dbReference type="ARBA" id="ARBA00022692"/>
    </source>
</evidence>
<sequence>MSQWMLDDKARPVSHHTVAPGKLTVIASRRPQRVAAPGNHSNTRPIPRLGPRWLRGYPTRLPPRRSGFNPRPGHSGFSHVGIVPGRCFLGDLPFRPPSHSGAAPYSPQSPSSALKTSMLRAVQISSLTHTPPPQPLAANQRTGKSTSKGIPRHFTSVYPIPEDRTHKELWSLARRMNPRNFRVPSHVLTEINDRVDELARGFVLTVPGPPESVRALSMTSESILVCWTSPAEPNGRIIKFYMYSHSQSSGAQVRPVSLRHDDISDSLDVIKAEVKHLPMEHCTRLYNVKNSLHSSTDTIEIVIQEVQKEGVEDGGLVYEARQLKEHETYEFWVTAVTSAGEGSSSSRVAQSPTSRVPARIATFAQQVVAAVGQRIALPCRAVGLPAPQRAWRGPGGGEVAAQHRLTSAHELLLTALRPADAGNYTCRAHNMFGWDEVSHIVVVAGPPGPTVLSVTASTSTSVTLVWRASSPSTPITEYALKYKCVNEAWKTMVIDNDLSSFLVKNLKCGSKHLFSMTALNSVGPGKPSPTISVPTKGDVPGVPYEDDLLVVNSTSATLFLQEWPDGGCPLHHFAVDYRLWEQRRWWSLRAEGHHEDMTVPDLTPATWYTLRVTAHNDAGSRQHEFVFATKTWTGEMVEPYVVPVLHEQQTDTGYHINVIVPVVSGAICTVAASFCACLLLHRRSALSPSSPLKVVLVLAFVYIKNLSQIEFANSSGKDKNLGNIELCILTMQWKGWNVSHFESKVAVMCRKASHAAERCSSSEPHSLAEMENQRNLKQQGRECSHSGLIYLSSPTKQVRRKGSTVSDPPSRARGVDTGLIPPLPGTGQVSRGVHCPSSSLPCPVVSAWGESVVNGDGFVGAAAHEYEVDAYATFSLPCKSGDHVTERAGDQAMDYCLQFQTFSQQECYAGQGAPASANHGTQGRPPKYLRTPDRMGSVICLLSSRAIKSHSYVSSFTVHLHGGNTTRLARKSDEALGVRVSVARIAPSLLDLECAGGEVTYGRASSKPAGQRHTRKFLGERQVV</sequence>
<dbReference type="InterPro" id="IPR013098">
    <property type="entry name" value="Ig_I-set"/>
</dbReference>
<evidence type="ECO:0000259" key="11">
    <source>
        <dbReference type="PROSITE" id="PS50835"/>
    </source>
</evidence>
<reference evidence="13 14" key="1">
    <citation type="submission" date="2023-02" db="EMBL/GenBank/DDBJ databases">
        <title>LHISI_Scaffold_Assembly.</title>
        <authorList>
            <person name="Stuart O.P."/>
            <person name="Cleave R."/>
            <person name="Magrath M.J.L."/>
            <person name="Mikheyev A.S."/>
        </authorList>
    </citation>
    <scope>NUCLEOTIDE SEQUENCE [LARGE SCALE GENOMIC DNA]</scope>
    <source>
        <strain evidence="13">Daus_M_001</strain>
        <tissue evidence="13">Leg muscle</tissue>
    </source>
</reference>
<dbReference type="Pfam" id="PF07679">
    <property type="entry name" value="I-set"/>
    <property type="match status" value="1"/>
</dbReference>
<dbReference type="InterPro" id="IPR013783">
    <property type="entry name" value="Ig-like_fold"/>
</dbReference>
<dbReference type="InterPro" id="IPR007110">
    <property type="entry name" value="Ig-like_dom"/>
</dbReference>
<dbReference type="SMART" id="SM00409">
    <property type="entry name" value="IG"/>
    <property type="match status" value="1"/>
</dbReference>
<evidence type="ECO:0000313" key="14">
    <source>
        <dbReference type="Proteomes" id="UP001159363"/>
    </source>
</evidence>
<comment type="caution">
    <text evidence="13">The sequence shown here is derived from an EMBL/GenBank/DDBJ whole genome shotgun (WGS) entry which is preliminary data.</text>
</comment>
<dbReference type="Pfam" id="PF25059">
    <property type="entry name" value="FN3_DSCAM-DSCAML_C"/>
    <property type="match status" value="1"/>
</dbReference>
<dbReference type="SMART" id="SM00060">
    <property type="entry name" value="FN3"/>
    <property type="match status" value="3"/>
</dbReference>
<feature type="region of interest" description="Disordered" evidence="10">
    <location>
        <begin position="35"/>
        <end position="54"/>
    </location>
</feature>
<feature type="domain" description="Fibronectin type-III" evidence="12">
    <location>
        <begin position="448"/>
        <end position="538"/>
    </location>
</feature>
<keyword evidence="5" id="KW-0130">Cell adhesion</keyword>
<feature type="compositionally biased region" description="Polar residues" evidence="10">
    <location>
        <begin position="137"/>
        <end position="148"/>
    </location>
</feature>
<proteinExistence type="predicted"/>
<dbReference type="InterPro" id="IPR050964">
    <property type="entry name" value="Striated_Muscle_Regulatory"/>
</dbReference>
<keyword evidence="14" id="KW-1185">Reference proteome</keyword>
<keyword evidence="3" id="KW-0732">Signal</keyword>
<evidence type="ECO:0000256" key="3">
    <source>
        <dbReference type="ARBA" id="ARBA00022729"/>
    </source>
</evidence>
<keyword evidence="7" id="KW-0472">Membrane</keyword>
<feature type="domain" description="Ig-like" evidence="11">
    <location>
        <begin position="357"/>
        <end position="438"/>
    </location>
</feature>
<accession>A0ABQ9GNI7</accession>
<dbReference type="PROSITE" id="PS50853">
    <property type="entry name" value="FN3"/>
    <property type="match status" value="3"/>
</dbReference>
<gene>
    <name evidence="13" type="ORF">PR048_024407</name>
</gene>
<feature type="domain" description="Fibronectin type-III" evidence="12">
    <location>
        <begin position="542"/>
        <end position="634"/>
    </location>
</feature>
<evidence type="ECO:0000256" key="4">
    <source>
        <dbReference type="ARBA" id="ARBA00022737"/>
    </source>
</evidence>
<evidence type="ECO:0000256" key="5">
    <source>
        <dbReference type="ARBA" id="ARBA00022889"/>
    </source>
</evidence>
<evidence type="ECO:0000259" key="12">
    <source>
        <dbReference type="PROSITE" id="PS50853"/>
    </source>
</evidence>
<feature type="domain" description="Fibronectin type-III" evidence="12">
    <location>
        <begin position="209"/>
        <end position="309"/>
    </location>
</feature>
<dbReference type="Gene3D" id="2.60.40.10">
    <property type="entry name" value="Immunoglobulins"/>
    <property type="match status" value="4"/>
</dbReference>
<dbReference type="PANTHER" id="PTHR13817">
    <property type="entry name" value="TITIN"/>
    <property type="match status" value="1"/>
</dbReference>
<keyword evidence="4" id="KW-0677">Repeat</keyword>
<evidence type="ECO:0000313" key="13">
    <source>
        <dbReference type="EMBL" id="KAJ8873589.1"/>
    </source>
</evidence>
<dbReference type="Pfam" id="PF00041">
    <property type="entry name" value="fn3"/>
    <property type="match status" value="2"/>
</dbReference>
<dbReference type="SUPFAM" id="SSF49265">
    <property type="entry name" value="Fibronectin type III"/>
    <property type="match status" value="3"/>
</dbReference>
<keyword evidence="2" id="KW-0812">Transmembrane</keyword>
<keyword evidence="9" id="KW-0393">Immunoglobulin domain</keyword>
<dbReference type="CDD" id="cd00063">
    <property type="entry name" value="FN3"/>
    <property type="match status" value="3"/>
</dbReference>
<feature type="region of interest" description="Disordered" evidence="10">
    <location>
        <begin position="795"/>
        <end position="822"/>
    </location>
</feature>
<dbReference type="InterPro" id="IPR003599">
    <property type="entry name" value="Ig_sub"/>
</dbReference>
<comment type="subcellular location">
    <subcellularLocation>
        <location evidence="1">Membrane</location>
        <topology evidence="1">Single-pass membrane protein</topology>
    </subcellularLocation>
</comment>
<dbReference type="PROSITE" id="PS50835">
    <property type="entry name" value="IG_LIKE"/>
    <property type="match status" value="1"/>
</dbReference>
<dbReference type="InterPro" id="IPR056754">
    <property type="entry name" value="DSCAM/DSCAML_C"/>
</dbReference>